<sequence length="145" mass="16339">MQPVPEGRCHRFPLLPTVIGFVFLTFNSAMAAYKFSDDMGAISFVVFSYLDIVLLFYSQTEVADDPPNAFLRRNLRVSVWMLTTLLTIMFCYKIALFMPLPMAAIVWCMAAASLLGASTLHMAVGRAPRRCPVFDRLMLQGLFGW</sequence>
<feature type="transmembrane region" description="Helical" evidence="1">
    <location>
        <begin position="12"/>
        <end position="33"/>
    </location>
</feature>
<reference evidence="2" key="1">
    <citation type="submission" date="2020-07" db="EMBL/GenBank/DDBJ databases">
        <title>Genome sequence and genetic diversity analysis of an under-domesticated orphan crop, white fonio (Digitaria exilis).</title>
        <authorList>
            <person name="Bennetzen J.L."/>
            <person name="Chen S."/>
            <person name="Ma X."/>
            <person name="Wang X."/>
            <person name="Yssel A.E.J."/>
            <person name="Chaluvadi S.R."/>
            <person name="Johnson M."/>
            <person name="Gangashetty P."/>
            <person name="Hamidou F."/>
            <person name="Sanogo M.D."/>
            <person name="Zwaenepoel A."/>
            <person name="Wallace J."/>
            <person name="Van De Peer Y."/>
            <person name="Van Deynze A."/>
        </authorList>
    </citation>
    <scope>NUCLEOTIDE SEQUENCE</scope>
    <source>
        <tissue evidence="2">Leaves</tissue>
    </source>
</reference>
<accession>A0A835BEJ0</accession>
<evidence type="ECO:0000313" key="2">
    <source>
        <dbReference type="EMBL" id="KAF8691366.1"/>
    </source>
</evidence>
<dbReference type="EMBL" id="JACEFO010001965">
    <property type="protein sequence ID" value="KAF8691366.1"/>
    <property type="molecule type" value="Genomic_DNA"/>
</dbReference>
<feature type="transmembrane region" description="Helical" evidence="1">
    <location>
        <begin position="39"/>
        <end position="57"/>
    </location>
</feature>
<organism evidence="2 3">
    <name type="scientific">Digitaria exilis</name>
    <dbReference type="NCBI Taxonomy" id="1010633"/>
    <lineage>
        <taxon>Eukaryota</taxon>
        <taxon>Viridiplantae</taxon>
        <taxon>Streptophyta</taxon>
        <taxon>Embryophyta</taxon>
        <taxon>Tracheophyta</taxon>
        <taxon>Spermatophyta</taxon>
        <taxon>Magnoliopsida</taxon>
        <taxon>Liliopsida</taxon>
        <taxon>Poales</taxon>
        <taxon>Poaceae</taxon>
        <taxon>PACMAD clade</taxon>
        <taxon>Panicoideae</taxon>
        <taxon>Panicodae</taxon>
        <taxon>Paniceae</taxon>
        <taxon>Anthephorinae</taxon>
        <taxon>Digitaria</taxon>
    </lineage>
</organism>
<feature type="transmembrane region" description="Helical" evidence="1">
    <location>
        <begin position="104"/>
        <end position="124"/>
    </location>
</feature>
<evidence type="ECO:0000313" key="3">
    <source>
        <dbReference type="Proteomes" id="UP000636709"/>
    </source>
</evidence>
<keyword evidence="1" id="KW-0812">Transmembrane</keyword>
<dbReference type="PANTHER" id="PTHR46610:SF7">
    <property type="entry name" value="OS02G0216300 PROTEIN"/>
    <property type="match status" value="1"/>
</dbReference>
<protein>
    <submittedName>
        <fullName evidence="2">Uncharacterized protein</fullName>
    </submittedName>
</protein>
<evidence type="ECO:0000256" key="1">
    <source>
        <dbReference type="SAM" id="Phobius"/>
    </source>
</evidence>
<dbReference type="AlphaFoldDB" id="A0A835BEJ0"/>
<name>A0A835BEJ0_9POAL</name>
<keyword evidence="3" id="KW-1185">Reference proteome</keyword>
<dbReference type="InterPro" id="IPR045501">
    <property type="entry name" value="DUF6490"/>
</dbReference>
<dbReference type="PANTHER" id="PTHR46610">
    <property type="entry name" value="OS05G0181300 PROTEIN"/>
    <property type="match status" value="1"/>
</dbReference>
<feature type="transmembrane region" description="Helical" evidence="1">
    <location>
        <begin position="77"/>
        <end position="98"/>
    </location>
</feature>
<gene>
    <name evidence="2" type="ORF">HU200_040497</name>
</gene>
<keyword evidence="1" id="KW-1133">Transmembrane helix</keyword>
<dbReference type="Proteomes" id="UP000636709">
    <property type="component" value="Unassembled WGS sequence"/>
</dbReference>
<comment type="caution">
    <text evidence="2">The sequence shown here is derived from an EMBL/GenBank/DDBJ whole genome shotgun (WGS) entry which is preliminary data.</text>
</comment>
<proteinExistence type="predicted"/>
<dbReference type="OrthoDB" id="590545at2759"/>
<keyword evidence="1" id="KW-0472">Membrane</keyword>
<dbReference type="Pfam" id="PF20100">
    <property type="entry name" value="DUF6490"/>
    <property type="match status" value="1"/>
</dbReference>